<protein>
    <recommendedName>
        <fullName evidence="3">F-box domain-containing protein</fullName>
    </recommendedName>
</protein>
<proteinExistence type="predicted"/>
<dbReference type="AlphaFoldDB" id="A0A137NR86"/>
<keyword evidence="2" id="KW-1185">Reference proteome</keyword>
<evidence type="ECO:0000313" key="2">
    <source>
        <dbReference type="Proteomes" id="UP000070444"/>
    </source>
</evidence>
<accession>A0A137NR86</accession>
<evidence type="ECO:0000313" key="1">
    <source>
        <dbReference type="EMBL" id="KXN65283.1"/>
    </source>
</evidence>
<dbReference type="SUPFAM" id="SSF52058">
    <property type="entry name" value="L domain-like"/>
    <property type="match status" value="1"/>
</dbReference>
<gene>
    <name evidence="1" type="ORF">CONCODRAFT_13181</name>
</gene>
<dbReference type="EMBL" id="KQ964922">
    <property type="protein sequence ID" value="KXN65283.1"/>
    <property type="molecule type" value="Genomic_DNA"/>
</dbReference>
<reference evidence="1 2" key="1">
    <citation type="journal article" date="2015" name="Genome Biol. Evol.">
        <title>Phylogenomic analyses indicate that early fungi evolved digesting cell walls of algal ancestors of land plants.</title>
        <authorList>
            <person name="Chang Y."/>
            <person name="Wang S."/>
            <person name="Sekimoto S."/>
            <person name="Aerts A.L."/>
            <person name="Choi C."/>
            <person name="Clum A."/>
            <person name="LaButti K.M."/>
            <person name="Lindquist E.A."/>
            <person name="Yee Ngan C."/>
            <person name="Ohm R.A."/>
            <person name="Salamov A.A."/>
            <person name="Grigoriev I.V."/>
            <person name="Spatafora J.W."/>
            <person name="Berbee M.L."/>
        </authorList>
    </citation>
    <scope>NUCLEOTIDE SEQUENCE [LARGE SCALE GENOMIC DNA]</scope>
    <source>
        <strain evidence="1 2">NRRL 28638</strain>
    </source>
</reference>
<organism evidence="1 2">
    <name type="scientific">Conidiobolus coronatus (strain ATCC 28846 / CBS 209.66 / NRRL 28638)</name>
    <name type="common">Delacroixia coronata</name>
    <dbReference type="NCBI Taxonomy" id="796925"/>
    <lineage>
        <taxon>Eukaryota</taxon>
        <taxon>Fungi</taxon>
        <taxon>Fungi incertae sedis</taxon>
        <taxon>Zoopagomycota</taxon>
        <taxon>Entomophthoromycotina</taxon>
        <taxon>Entomophthoromycetes</taxon>
        <taxon>Entomophthorales</taxon>
        <taxon>Ancylistaceae</taxon>
        <taxon>Conidiobolus</taxon>
    </lineage>
</organism>
<dbReference type="Proteomes" id="UP000070444">
    <property type="component" value="Unassembled WGS sequence"/>
</dbReference>
<sequence>MNQSNLQCILKLKEFSQYLDNMELTNLSMCSSNIRECLLPEIFNSFNFSGFNETKKYKRGFITCFCEEYEEIKSLLNITDTRSFGWLEFTRNFYKPLTKDYIDSKARFQSDLNQLPFRPKKLKLNNISGYDYLVYDLYSAFFNINILSINFSNIQFEVLKYLLDNLTYLEDLEIVGNTFIKCDEESNSYSINWPLNLKKLNFGDNYICFINTNEDYIELGFPRNRMINYMAKYLPSLHTLALKLPNGITRYFPDNYNQLLAFLKLNSHVKSLDIHFHQFEPVFFEIDIESFKVIKAPTLPNLKCLDLRYYCDISIIDVIFEHFPNITDLSYYPKTLNINNTHLYASTLEKLQSLKKLKLIPGCPKPINKTIKLPKLKNLESVEFIGQDFRILNILTTKLRSCPNLKTVKFWNRYKRTLFDHPEITPELEKRCKFLQFPDSQTFYKLK</sequence>
<evidence type="ECO:0008006" key="3">
    <source>
        <dbReference type="Google" id="ProtNLM"/>
    </source>
</evidence>
<name>A0A137NR86_CONC2</name>
<dbReference type="Gene3D" id="3.80.10.10">
    <property type="entry name" value="Ribonuclease Inhibitor"/>
    <property type="match status" value="1"/>
</dbReference>
<dbReference type="InterPro" id="IPR032675">
    <property type="entry name" value="LRR_dom_sf"/>
</dbReference>